<protein>
    <recommendedName>
        <fullName evidence="4">DUF1800 domain-containing protein</fullName>
    </recommendedName>
</protein>
<dbReference type="RefSeq" id="WP_026850274.1">
    <property type="nucleotide sequence ID" value="NZ_CP011454.1"/>
</dbReference>
<dbReference type="STRING" id="1379270.GEMMAAP_06130"/>
<evidence type="ECO:0000256" key="1">
    <source>
        <dbReference type="SAM" id="MobiDB-lite"/>
    </source>
</evidence>
<dbReference type="InterPro" id="IPR014917">
    <property type="entry name" value="DUF1800"/>
</dbReference>
<dbReference type="PROSITE" id="PS51318">
    <property type="entry name" value="TAT"/>
    <property type="match status" value="1"/>
</dbReference>
<evidence type="ECO:0000313" key="3">
    <source>
        <dbReference type="Proteomes" id="UP000076404"/>
    </source>
</evidence>
<accession>A0A143BHL1</accession>
<name>A0A143BHL1_9BACT</name>
<sequence length="525" mass="57940">MINPTELEQGGTESDIATVPEAAPSRRRFFAMGTSAVAALAAAQAVSAQPPRAGGGRGAPLPAGTTPGADVSLGWRDPVLRLVRRLTMGLSPDEVARARQLGFSGYLEYQLNPAAIDDSVVDTLLATRLPMLAMTGAALRTQDRTEVMNQLADAAWYRALFSRKQLYERMVEFWTDHFSIDIEVGNVGFNKLLDDRDVIRRHAMGNFRDLLKASAQSAAMLNYLNQNSSRTPTPNQNYAREIMELHTLGVDGGYTQTDVAELSRILTGWSTNTDGTFLWRRTYHDRNAKTFLGQLFPGMASTATDVEMKGEGDRAIDMLLAHPSTARFVSTKMARWLLSYEPPASVIDATAATFTRTGGDIRAMIRTIVTSKNLMAAPAKYKRPFHLAISAMRALGATPATVPNVRNARRNNEGLGMPLFRWDQPDGFPDSIAWWSGLVLSRWTHMQYLSAQTSTTTYRSDSMLFRAPDNADGVVQQITTRLFAGEMPTALRASLLSYLRGGTYNDARVRETLSLAMSANEFQWY</sequence>
<dbReference type="Proteomes" id="UP000076404">
    <property type="component" value="Chromosome"/>
</dbReference>
<feature type="region of interest" description="Disordered" evidence="1">
    <location>
        <begin position="49"/>
        <end position="68"/>
    </location>
</feature>
<feature type="compositionally biased region" description="Low complexity" evidence="1">
    <location>
        <begin position="59"/>
        <end position="68"/>
    </location>
</feature>
<dbReference type="OrthoDB" id="9772295at2"/>
<dbReference type="InterPro" id="IPR006311">
    <property type="entry name" value="TAT_signal"/>
</dbReference>
<dbReference type="KEGG" id="gph:GEMMAAP_06130"/>
<evidence type="ECO:0000313" key="2">
    <source>
        <dbReference type="EMBL" id="AMW04536.1"/>
    </source>
</evidence>
<gene>
    <name evidence="2" type="ORF">GEMMAAP_06130</name>
</gene>
<keyword evidence="3" id="KW-1185">Reference proteome</keyword>
<dbReference type="EMBL" id="CP011454">
    <property type="protein sequence ID" value="AMW04536.1"/>
    <property type="molecule type" value="Genomic_DNA"/>
</dbReference>
<dbReference type="eggNOG" id="COG5267">
    <property type="taxonomic scope" value="Bacteria"/>
</dbReference>
<dbReference type="Pfam" id="PF08811">
    <property type="entry name" value="DUF1800"/>
    <property type="match status" value="1"/>
</dbReference>
<proteinExistence type="predicted"/>
<organism evidence="2 3">
    <name type="scientific">Gemmatimonas phototrophica</name>
    <dbReference type="NCBI Taxonomy" id="1379270"/>
    <lineage>
        <taxon>Bacteria</taxon>
        <taxon>Pseudomonadati</taxon>
        <taxon>Gemmatimonadota</taxon>
        <taxon>Gemmatimonadia</taxon>
        <taxon>Gemmatimonadales</taxon>
        <taxon>Gemmatimonadaceae</taxon>
        <taxon>Gemmatimonas</taxon>
    </lineage>
</organism>
<dbReference type="AlphaFoldDB" id="A0A143BHL1"/>
<evidence type="ECO:0008006" key="4">
    <source>
        <dbReference type="Google" id="ProtNLM"/>
    </source>
</evidence>
<reference evidence="2 3" key="2">
    <citation type="journal article" date="2016" name="Environ. Microbiol. Rep.">
        <title>Metagenomic evidence for the presence of phototrophic Gemmatimonadetes bacteria in diverse environments.</title>
        <authorList>
            <person name="Zeng Y."/>
            <person name="Baumbach J."/>
            <person name="Barbosa E.G."/>
            <person name="Azevedo V."/>
            <person name="Zhang C."/>
            <person name="Koblizek M."/>
        </authorList>
    </citation>
    <scope>NUCLEOTIDE SEQUENCE [LARGE SCALE GENOMIC DNA]</scope>
    <source>
        <strain evidence="2 3">AP64</strain>
    </source>
</reference>
<reference evidence="2 3" key="1">
    <citation type="journal article" date="2014" name="Proc. Natl. Acad. Sci. U.S.A.">
        <title>Functional type 2 photosynthetic reaction centers found in the rare bacterial phylum Gemmatimonadetes.</title>
        <authorList>
            <person name="Zeng Y."/>
            <person name="Feng F."/>
            <person name="Medova H."/>
            <person name="Dean J."/>
            <person name="Koblizek M."/>
        </authorList>
    </citation>
    <scope>NUCLEOTIDE SEQUENCE [LARGE SCALE GENOMIC DNA]</scope>
    <source>
        <strain evidence="2 3">AP64</strain>
    </source>
</reference>